<name>A0A2S4PK45_9PEZI</name>
<proteinExistence type="predicted"/>
<dbReference type="Gene3D" id="3.60.10.10">
    <property type="entry name" value="Endonuclease/exonuclease/phosphatase"/>
    <property type="match status" value="1"/>
</dbReference>
<dbReference type="Proteomes" id="UP000237438">
    <property type="component" value="Unassembled WGS sequence"/>
</dbReference>
<dbReference type="InterPro" id="IPR000477">
    <property type="entry name" value="RT_dom"/>
</dbReference>
<dbReference type="InterPro" id="IPR005135">
    <property type="entry name" value="Endo/exonuclease/phosphatase"/>
</dbReference>
<gene>
    <name evidence="3" type="ORF">EPUL_006269</name>
</gene>
<dbReference type="SUPFAM" id="SSF56219">
    <property type="entry name" value="DNase I-like"/>
    <property type="match status" value="1"/>
</dbReference>
<dbReference type="InterPro" id="IPR043502">
    <property type="entry name" value="DNA/RNA_pol_sf"/>
</dbReference>
<dbReference type="SUPFAM" id="SSF56672">
    <property type="entry name" value="DNA/RNA polymerases"/>
    <property type="match status" value="2"/>
</dbReference>
<feature type="non-terminal residue" evidence="3">
    <location>
        <position position="1"/>
    </location>
</feature>
<feature type="domain" description="Reverse transcriptase" evidence="2">
    <location>
        <begin position="928"/>
        <end position="1198"/>
    </location>
</feature>
<evidence type="ECO:0000259" key="2">
    <source>
        <dbReference type="PROSITE" id="PS50878"/>
    </source>
</evidence>
<feature type="compositionally biased region" description="Polar residues" evidence="1">
    <location>
        <begin position="1"/>
        <end position="17"/>
    </location>
</feature>
<dbReference type="PANTHER" id="PTHR33481:SF1">
    <property type="entry name" value="ENDONUCLEASE_EXONUCLEASE_PHOSPHATASE DOMAIN-CONTAINING PROTEIN-RELATED"/>
    <property type="match status" value="1"/>
</dbReference>
<dbReference type="Pfam" id="PF14529">
    <property type="entry name" value="Exo_endo_phos_2"/>
    <property type="match status" value="1"/>
</dbReference>
<feature type="non-terminal residue" evidence="3">
    <location>
        <position position="1384"/>
    </location>
</feature>
<dbReference type="EMBL" id="PEDP01003046">
    <property type="protein sequence ID" value="POS82357.1"/>
    <property type="molecule type" value="Genomic_DNA"/>
</dbReference>
<evidence type="ECO:0000313" key="3">
    <source>
        <dbReference type="EMBL" id="POS82357.1"/>
    </source>
</evidence>
<dbReference type="PROSITE" id="PS50878">
    <property type="entry name" value="RT_POL"/>
    <property type="match status" value="1"/>
</dbReference>
<dbReference type="InterPro" id="IPR036691">
    <property type="entry name" value="Endo/exonu/phosph_ase_sf"/>
</dbReference>
<reference evidence="3 4" key="1">
    <citation type="submission" date="2017-10" db="EMBL/GenBank/DDBJ databases">
        <title>Development of genomic resources for the powdery mildew, Erysiphe pulchra.</title>
        <authorList>
            <person name="Wadl P.A."/>
            <person name="Mack B.M."/>
            <person name="Moore G."/>
            <person name="Beltz S.B."/>
        </authorList>
    </citation>
    <scope>NUCLEOTIDE SEQUENCE [LARGE SCALE GENOMIC DNA]</scope>
    <source>
        <strain evidence="3">Cflorida</strain>
    </source>
</reference>
<dbReference type="GO" id="GO:0003824">
    <property type="term" value="F:catalytic activity"/>
    <property type="evidence" value="ECO:0007669"/>
    <property type="project" value="InterPro"/>
</dbReference>
<evidence type="ECO:0000256" key="1">
    <source>
        <dbReference type="SAM" id="MobiDB-lite"/>
    </source>
</evidence>
<feature type="region of interest" description="Disordered" evidence="1">
    <location>
        <begin position="1"/>
        <end position="54"/>
    </location>
</feature>
<dbReference type="PANTHER" id="PTHR33481">
    <property type="entry name" value="REVERSE TRANSCRIPTASE"/>
    <property type="match status" value="1"/>
</dbReference>
<organism evidence="3 4">
    <name type="scientific">Erysiphe pulchra</name>
    <dbReference type="NCBI Taxonomy" id="225359"/>
    <lineage>
        <taxon>Eukaryota</taxon>
        <taxon>Fungi</taxon>
        <taxon>Dikarya</taxon>
        <taxon>Ascomycota</taxon>
        <taxon>Pezizomycotina</taxon>
        <taxon>Leotiomycetes</taxon>
        <taxon>Erysiphales</taxon>
        <taxon>Erysiphaceae</taxon>
        <taxon>Erysiphe</taxon>
    </lineage>
</organism>
<evidence type="ECO:0000313" key="4">
    <source>
        <dbReference type="Proteomes" id="UP000237438"/>
    </source>
</evidence>
<protein>
    <recommendedName>
        <fullName evidence="2">Reverse transcriptase domain-containing protein</fullName>
    </recommendedName>
</protein>
<accession>A0A2S4PK45</accession>
<dbReference type="STRING" id="225359.A0A2S4PK45"/>
<comment type="caution">
    <text evidence="3">The sequence shown here is derived from an EMBL/GenBank/DDBJ whole genome shotgun (WGS) entry which is preliminary data.</text>
</comment>
<keyword evidence="4" id="KW-1185">Reference proteome</keyword>
<sequence length="1384" mass="155628">EVPQATQSVAPNPSYSHPLQGVANLAPPLSQPLSAAIPADATSSPQGIEIESEDPFCTPIPNTPPGTLTAALDRGAAARETARITREKTVKSVAKALDTILPDVKMYCPESADGFEKLLLGAIEDLAAARPISIGAKSSGTQYTPRTFHKSQPSTQTAINTYAEILKKDATIAKRPKQGEHNRPRNIATDRRVMIRLDKNNPMREHKPFALMKKVNETVGDSLCVRDAYATGSGIALVAGDESKVHKILQAKDQLKVALSATEVERQESWIKYLVQPVPKNVQSVLGNDLQVDNNALIEETERITGCRPIRAHWSAKSNDPTRHEGTVVLSFRTSNKPQWPRAVRFFGSPTTVQKLSIKNPLTQCENCYGFHHSRNCSKTARCVQCSRPKHAGNCPTTCTTHVCPPRCINCRGPHKADHSECPARPTRVNGVFTKLNSRQIRAIHSHSQDFFLKPKRHERNIWRLLMRRRFRYRNAEGLRFLQVNVGRGGPTHDIALKLASDSKADFVAIQEPWFNNDMNRPLTKSHPAFRTFLPKPDNGARPRVASYVRKTSHIRAIQTTAGQSRDFFSLHLQFTDRWTLDVWNVYNAPSGSQDAGQGLRTILQSSPPSRILIMGDFNCRHASWDPSVDRRPSLGENLEEWTQKHGLQLLNRGTPTHNRGGVLDLAWSNVPRMETDIAPHLHTTSDHDTLLTYLPRHETRETLFQRKLKYDECDTKLLLQLLDQTSATTSPDPEENARSLVRDLSTAVCAATPELKKRSIGTPWWTEECRIAAKTYKMARRTGPAYEEQKALRKTVRIAKSAFWRSKVDNAKDQKSVYKIVKWHKAAPSYSSPPLRGPNGEACNGKDKAALLKSTLLDRQLDAEDFPPDVPTVPKRIVDCPNITDYEIYKAVCVAKSSSPGGDKVPAKILRACWPVIKDRVCSLFRQCVHIGIHPKIFKQAKIIMIPKNGQRDRTLPKSYRPIALLSCLGKGLERLFARRMAFLAIKNKILGRYQCSAVPKRCASDLTTTLTTDIQTAWENNQVAAIATLDVRGAFDGVLQNRLTFRLRTQGWPENFVRWVDSFMSNRSATITIDDYISEEFNLKCGLPQGSPASPILFLLYMEPLFKSASGINLGYADDMCLFVRARNIADCGQILQRRLDKVLSHANDLGISFDYEKTELQYFHRKRDISKEVPLKFGQKIICPNDSTRWLGINFDRKLSFRTHINYASTEALSALSHVRQLSSTIRGLSPLIARQAVQATALTALFYGTETWITSKNHRFMVDRIQKILNQAARAILPVYKTTPVSVLLRETGWAPAEAWLNRIQDRFSVRVAASDDWHPLRKRWDTSHITWLRKRIRVSLSSFPINAPWDLKSPDSSKLKIGAVGKATGARTFLNWREK</sequence>
<dbReference type="Pfam" id="PF00078">
    <property type="entry name" value="RVT_1"/>
    <property type="match status" value="1"/>
</dbReference>
<dbReference type="CDD" id="cd01650">
    <property type="entry name" value="RT_nLTR_like"/>
    <property type="match status" value="1"/>
</dbReference>
<dbReference type="OrthoDB" id="5090057at2759"/>